<keyword evidence="2" id="KW-0521">NADP</keyword>
<dbReference type="PRINTS" id="PR00081">
    <property type="entry name" value="GDHRDH"/>
</dbReference>
<evidence type="ECO:0000313" key="5">
    <source>
        <dbReference type="Proteomes" id="UP000566819"/>
    </source>
</evidence>
<accession>A0A8H4RWW5</accession>
<dbReference type="InterPro" id="IPR002347">
    <property type="entry name" value="SDR_fam"/>
</dbReference>
<keyword evidence="3" id="KW-0560">Oxidoreductase</keyword>
<evidence type="ECO:0000313" key="4">
    <source>
        <dbReference type="EMBL" id="KAF4636565.1"/>
    </source>
</evidence>
<reference evidence="4 5" key="1">
    <citation type="submission" date="2020-03" db="EMBL/GenBank/DDBJ databases">
        <title>Draft Genome Sequence of Cudoniella acicularis.</title>
        <authorList>
            <person name="Buettner E."/>
            <person name="Kellner H."/>
        </authorList>
    </citation>
    <scope>NUCLEOTIDE SEQUENCE [LARGE SCALE GENOMIC DNA]</scope>
    <source>
        <strain evidence="4 5">DSM 108380</strain>
    </source>
</reference>
<evidence type="ECO:0000256" key="1">
    <source>
        <dbReference type="ARBA" id="ARBA00006484"/>
    </source>
</evidence>
<proteinExistence type="inferred from homology"/>
<organism evidence="4 5">
    <name type="scientific">Cudoniella acicularis</name>
    <dbReference type="NCBI Taxonomy" id="354080"/>
    <lineage>
        <taxon>Eukaryota</taxon>
        <taxon>Fungi</taxon>
        <taxon>Dikarya</taxon>
        <taxon>Ascomycota</taxon>
        <taxon>Pezizomycotina</taxon>
        <taxon>Leotiomycetes</taxon>
        <taxon>Helotiales</taxon>
        <taxon>Tricladiaceae</taxon>
        <taxon>Cudoniella</taxon>
    </lineage>
</organism>
<dbReference type="EMBL" id="JAAMPI010000060">
    <property type="protein sequence ID" value="KAF4636565.1"/>
    <property type="molecule type" value="Genomic_DNA"/>
</dbReference>
<dbReference type="OrthoDB" id="542013at2759"/>
<dbReference type="Pfam" id="PF00106">
    <property type="entry name" value="adh_short"/>
    <property type="match status" value="1"/>
</dbReference>
<sequence>MLSALSQPKLYPLPTGIDLTGRTAIVTGASSGLGLETARQLLVLRATVILAVRNPSKAEACKAELLADASVKKNNPKAVVKIMRVDMEDPHSVVKFAEAVEAEVPIVDYLILNAGIAALKFGTSASGHESIMQVNYLANVVLLAALLPHLEASADKTGRPVRIAWVGSRRHVAPSWGPKTKKPVKKDENIFKYMDNPKNFDYITKYGDTKTLCTLFMYELAPRLNTNKIILNMMCPGTVTTAMGSDMPIYIRVVIGIIRAIKGRTPEEGSWVVLHSALVADSSSHGKFLVDKDVCDKAPYLASPAGLEFQKKLWNETMEDIKPYVALPPVFAKKA</sequence>
<dbReference type="Gene3D" id="3.40.50.720">
    <property type="entry name" value="NAD(P)-binding Rossmann-like Domain"/>
    <property type="match status" value="1"/>
</dbReference>
<comment type="similarity">
    <text evidence="1">Belongs to the short-chain dehydrogenases/reductases (SDR) family.</text>
</comment>
<dbReference type="GO" id="GO:0016491">
    <property type="term" value="F:oxidoreductase activity"/>
    <property type="evidence" value="ECO:0007669"/>
    <property type="project" value="UniProtKB-KW"/>
</dbReference>
<keyword evidence="5" id="KW-1185">Reference proteome</keyword>
<dbReference type="AlphaFoldDB" id="A0A8H4RWW5"/>
<evidence type="ECO:0000256" key="2">
    <source>
        <dbReference type="ARBA" id="ARBA00022857"/>
    </source>
</evidence>
<dbReference type="PANTHER" id="PTHR24320">
    <property type="entry name" value="RETINOL DEHYDROGENASE"/>
    <property type="match status" value="1"/>
</dbReference>
<dbReference type="InterPro" id="IPR036291">
    <property type="entry name" value="NAD(P)-bd_dom_sf"/>
</dbReference>
<evidence type="ECO:0000256" key="3">
    <source>
        <dbReference type="ARBA" id="ARBA00023002"/>
    </source>
</evidence>
<dbReference type="SUPFAM" id="SSF51735">
    <property type="entry name" value="NAD(P)-binding Rossmann-fold domains"/>
    <property type="match status" value="1"/>
</dbReference>
<protein>
    <submittedName>
        <fullName evidence="4">Uncharacterized protein</fullName>
    </submittedName>
</protein>
<dbReference type="Proteomes" id="UP000566819">
    <property type="component" value="Unassembled WGS sequence"/>
</dbReference>
<comment type="caution">
    <text evidence="4">The sequence shown here is derived from an EMBL/GenBank/DDBJ whole genome shotgun (WGS) entry which is preliminary data.</text>
</comment>
<gene>
    <name evidence="4" type="ORF">G7Y89_g1537</name>
</gene>
<name>A0A8H4RWW5_9HELO</name>
<dbReference type="PANTHER" id="PTHR24320:SF252">
    <property type="entry name" value="DEHYDROGENASE_REDUCTASE FAMILY PROTEIN, PUTATIVE (AFU_ORTHOLOGUE AFUA_3G08550)-RELATED"/>
    <property type="match status" value="1"/>
</dbReference>